<dbReference type="GO" id="GO:0006388">
    <property type="term" value="P:tRNA splicing, via endonucleolytic cleavage and ligation"/>
    <property type="evidence" value="ECO:0007669"/>
    <property type="project" value="UniProtKB-UniRule"/>
</dbReference>
<dbReference type="EC" id="2.7.1.-" evidence="5"/>
<dbReference type="EMBL" id="SEWF01000023">
    <property type="protein sequence ID" value="RYU94646.1"/>
    <property type="molecule type" value="Genomic_DNA"/>
</dbReference>
<evidence type="ECO:0000313" key="6">
    <source>
        <dbReference type="EMBL" id="RYU94646.1"/>
    </source>
</evidence>
<dbReference type="HAMAP" id="MF_00299">
    <property type="entry name" value="KptA"/>
    <property type="match status" value="1"/>
</dbReference>
<dbReference type="InterPro" id="IPR042081">
    <property type="entry name" value="RNA_2'-PTrans_C"/>
</dbReference>
<evidence type="ECO:0000256" key="4">
    <source>
        <dbReference type="ARBA" id="ARBA00025212"/>
    </source>
</evidence>
<accession>A0A4Q5LXQ5</accession>
<dbReference type="InterPro" id="IPR022928">
    <property type="entry name" value="RNA_2'-PTrans_KptA"/>
</dbReference>
<dbReference type="GO" id="GO:0003950">
    <property type="term" value="F:NAD+ poly-ADP-ribosyltransferase activity"/>
    <property type="evidence" value="ECO:0007669"/>
    <property type="project" value="InterPro"/>
</dbReference>
<comment type="similarity">
    <text evidence="1 5">Belongs to the KptA/TPT1 family.</text>
</comment>
<evidence type="ECO:0000256" key="5">
    <source>
        <dbReference type="HAMAP-Rule" id="MF_00299"/>
    </source>
</evidence>
<dbReference type="Gene3D" id="1.10.10.970">
    <property type="entry name" value="RNA 2'-phosphotransferase, Tpt1/KptA family, N-terminal domain"/>
    <property type="match status" value="1"/>
</dbReference>
<keyword evidence="3 5" id="KW-0520">NAD</keyword>
<dbReference type="Proteomes" id="UP000293162">
    <property type="component" value="Unassembled WGS sequence"/>
</dbReference>
<keyword evidence="2 5" id="KW-0808">Transferase</keyword>
<gene>
    <name evidence="5" type="primary">kptA</name>
    <name evidence="6" type="ORF">EWM59_16070</name>
</gene>
<dbReference type="InterPro" id="IPR002745">
    <property type="entry name" value="Ptrans_KptA/Tpt1"/>
</dbReference>
<dbReference type="PANTHER" id="PTHR12684">
    <property type="entry name" value="PUTATIVE PHOSPHOTRANSFERASE"/>
    <property type="match status" value="1"/>
</dbReference>
<dbReference type="Pfam" id="PF01885">
    <property type="entry name" value="PTS_2-RNA"/>
    <property type="match status" value="1"/>
</dbReference>
<reference evidence="6 7" key="1">
    <citation type="submission" date="2019-02" db="EMBL/GenBank/DDBJ databases">
        <title>Bacterial novel species Emticicia sp. 17J42-9 isolated from soil.</title>
        <authorList>
            <person name="Jung H.-Y."/>
        </authorList>
    </citation>
    <scope>NUCLEOTIDE SEQUENCE [LARGE SCALE GENOMIC DNA]</scope>
    <source>
        <strain evidence="6 7">17J42-9</strain>
    </source>
</reference>
<dbReference type="AlphaFoldDB" id="A0A4Q5LXQ5"/>
<proteinExistence type="inferred from homology"/>
<comment type="caution">
    <text evidence="6">The sequence shown here is derived from an EMBL/GenBank/DDBJ whole genome shotgun (WGS) entry which is preliminary data.</text>
</comment>
<dbReference type="PANTHER" id="PTHR12684:SF2">
    <property type="entry name" value="TRNA 2'-PHOSPHOTRANSFERASE 1"/>
    <property type="match status" value="1"/>
</dbReference>
<evidence type="ECO:0000256" key="3">
    <source>
        <dbReference type="ARBA" id="ARBA00023027"/>
    </source>
</evidence>
<protein>
    <recommendedName>
        <fullName evidence="5">Probable RNA 2'-phosphotransferase</fullName>
        <ecNumber evidence="5">2.7.1.-</ecNumber>
    </recommendedName>
</protein>
<dbReference type="Gene3D" id="3.20.170.30">
    <property type="match status" value="1"/>
</dbReference>
<organism evidence="6 7">
    <name type="scientific">Emticicia agri</name>
    <dbReference type="NCBI Taxonomy" id="2492393"/>
    <lineage>
        <taxon>Bacteria</taxon>
        <taxon>Pseudomonadati</taxon>
        <taxon>Bacteroidota</taxon>
        <taxon>Cytophagia</taxon>
        <taxon>Cytophagales</taxon>
        <taxon>Leadbetterellaceae</taxon>
        <taxon>Emticicia</taxon>
    </lineage>
</organism>
<name>A0A4Q5LXQ5_9BACT</name>
<dbReference type="GO" id="GO:0000215">
    <property type="term" value="F:tRNA 2'-phosphotransferase activity"/>
    <property type="evidence" value="ECO:0007669"/>
    <property type="project" value="TreeGrafter"/>
</dbReference>
<evidence type="ECO:0000256" key="1">
    <source>
        <dbReference type="ARBA" id="ARBA00009836"/>
    </source>
</evidence>
<dbReference type="InterPro" id="IPR042080">
    <property type="entry name" value="RNA_2'-PTrans_N"/>
</dbReference>
<evidence type="ECO:0000256" key="2">
    <source>
        <dbReference type="ARBA" id="ARBA00022679"/>
    </source>
</evidence>
<evidence type="ECO:0000313" key="7">
    <source>
        <dbReference type="Proteomes" id="UP000293162"/>
    </source>
</evidence>
<sequence>MTEEHKKTISKFLSLVLRHQPQEIGLILNENGWAEVAELMQKSAKKGRRFSIEELEEIVGTNDKKRFSFNEDKTMIRANQGHSVEIDLALQPVTPPDVLYHGTAEKNLGSILEKGIEKMSRQHVHLSQDRETAFKVGSRHGKPVILTINTAQMHLNGLLFYQSDNGVWLTDSVATQYIQL</sequence>
<comment type="function">
    <text evidence="4 5">Removes the 2'-phosphate from RNA via an intermediate in which the phosphate is ADP-ribosylated by NAD followed by a presumed transesterification to release the RNA and generate ADP-ribose 1''-2''-cyclic phosphate (APPR&gt;P). May function as an ADP-ribosylase.</text>
</comment>
<dbReference type="NCBIfam" id="NF002014">
    <property type="entry name" value="PRK00819.1-4"/>
    <property type="match status" value="1"/>
</dbReference>
<dbReference type="RefSeq" id="WP_130022251.1">
    <property type="nucleotide sequence ID" value="NZ_SEWF01000023.1"/>
</dbReference>
<dbReference type="SUPFAM" id="SSF56399">
    <property type="entry name" value="ADP-ribosylation"/>
    <property type="match status" value="1"/>
</dbReference>
<dbReference type="OrthoDB" id="4537997at2"/>
<keyword evidence="7" id="KW-1185">Reference proteome</keyword>